<keyword evidence="2" id="KW-1185">Reference proteome</keyword>
<evidence type="ECO:0000313" key="1">
    <source>
        <dbReference type="EMBL" id="TDL98521.1"/>
    </source>
</evidence>
<organism evidence="1 2">
    <name type="scientific">Macrococcus brunensis</name>
    <dbReference type="NCBI Taxonomy" id="198483"/>
    <lineage>
        <taxon>Bacteria</taxon>
        <taxon>Bacillati</taxon>
        <taxon>Bacillota</taxon>
        <taxon>Bacilli</taxon>
        <taxon>Bacillales</taxon>
        <taxon>Staphylococcaceae</taxon>
        <taxon>Macrococcus</taxon>
    </lineage>
</organism>
<gene>
    <name evidence="1" type="ORF">ERX27_03535</name>
</gene>
<dbReference type="RefSeq" id="WP_133431453.1">
    <property type="nucleotide sequence ID" value="NZ_SCWA01000004.1"/>
</dbReference>
<dbReference type="Gene3D" id="2.60.120.10">
    <property type="entry name" value="Jelly Rolls"/>
    <property type="match status" value="1"/>
</dbReference>
<protein>
    <submittedName>
        <fullName evidence="1">Cupin</fullName>
    </submittedName>
</protein>
<dbReference type="InterPro" id="IPR011051">
    <property type="entry name" value="RmlC_Cupin_sf"/>
</dbReference>
<dbReference type="Proteomes" id="UP000295310">
    <property type="component" value="Unassembled WGS sequence"/>
</dbReference>
<comment type="caution">
    <text evidence="1">The sequence shown here is derived from an EMBL/GenBank/DDBJ whole genome shotgun (WGS) entry which is preliminary data.</text>
</comment>
<proteinExistence type="predicted"/>
<dbReference type="EMBL" id="SCWA01000004">
    <property type="protein sequence ID" value="TDL98521.1"/>
    <property type="molecule type" value="Genomic_DNA"/>
</dbReference>
<dbReference type="SUPFAM" id="SSF51182">
    <property type="entry name" value="RmlC-like cupins"/>
    <property type="match status" value="1"/>
</dbReference>
<evidence type="ECO:0000313" key="2">
    <source>
        <dbReference type="Proteomes" id="UP000295310"/>
    </source>
</evidence>
<accession>A0A4R6BF90</accession>
<name>A0A4R6BF90_9STAP</name>
<reference evidence="1 2" key="1">
    <citation type="submission" date="2019-01" db="EMBL/GenBank/DDBJ databases">
        <title>Draft genome sequences of the type strains of six Macrococcus species.</title>
        <authorList>
            <person name="Mazhar S."/>
            <person name="Altermann E."/>
            <person name="Hill C."/>
            <person name="Mcauliffe O."/>
        </authorList>
    </citation>
    <scope>NUCLEOTIDE SEQUENCE [LARGE SCALE GENOMIC DNA]</scope>
    <source>
        <strain evidence="1 2">CCM4811</strain>
    </source>
</reference>
<sequence length="115" mass="12771">MKIFDLDKTNAIKVDNYNSLGFYINRITSIDSKVMINFAHLEPNGIIGSHKASVNQMLIVVSGAGWVKSDNNPFIPITKNQVIFFNAGELHETKSDNGMTALIIESPDLKDDFLV</sequence>
<dbReference type="InterPro" id="IPR014710">
    <property type="entry name" value="RmlC-like_jellyroll"/>
</dbReference>
<dbReference type="OrthoDB" id="3782397at2"/>
<dbReference type="AlphaFoldDB" id="A0A4R6BF90"/>